<dbReference type="EMBL" id="GBXM01095040">
    <property type="protein sequence ID" value="JAH13537.1"/>
    <property type="molecule type" value="Transcribed_RNA"/>
</dbReference>
<evidence type="ECO:0000313" key="1">
    <source>
        <dbReference type="EMBL" id="JAH13537.1"/>
    </source>
</evidence>
<protein>
    <submittedName>
        <fullName evidence="1">Uncharacterized protein</fullName>
    </submittedName>
</protein>
<name>A0A0E9QAH4_ANGAN</name>
<reference evidence="1" key="2">
    <citation type="journal article" date="2015" name="Fish Shellfish Immunol.">
        <title>Early steps in the European eel (Anguilla anguilla)-Vibrio vulnificus interaction in the gills: Role of the RtxA13 toxin.</title>
        <authorList>
            <person name="Callol A."/>
            <person name="Pajuelo D."/>
            <person name="Ebbesson L."/>
            <person name="Teles M."/>
            <person name="MacKenzie S."/>
            <person name="Amaro C."/>
        </authorList>
    </citation>
    <scope>NUCLEOTIDE SEQUENCE</scope>
</reference>
<accession>A0A0E9QAH4</accession>
<sequence length="12" mass="1521">MSSQSRYRQHLQ</sequence>
<reference evidence="1" key="1">
    <citation type="submission" date="2014-11" db="EMBL/GenBank/DDBJ databases">
        <authorList>
            <person name="Amaro Gonzalez C."/>
        </authorList>
    </citation>
    <scope>NUCLEOTIDE SEQUENCE</scope>
</reference>
<proteinExistence type="predicted"/>
<organism evidence="1">
    <name type="scientific">Anguilla anguilla</name>
    <name type="common">European freshwater eel</name>
    <name type="synonym">Muraena anguilla</name>
    <dbReference type="NCBI Taxonomy" id="7936"/>
    <lineage>
        <taxon>Eukaryota</taxon>
        <taxon>Metazoa</taxon>
        <taxon>Chordata</taxon>
        <taxon>Craniata</taxon>
        <taxon>Vertebrata</taxon>
        <taxon>Euteleostomi</taxon>
        <taxon>Actinopterygii</taxon>
        <taxon>Neopterygii</taxon>
        <taxon>Teleostei</taxon>
        <taxon>Anguilliformes</taxon>
        <taxon>Anguillidae</taxon>
        <taxon>Anguilla</taxon>
    </lineage>
</organism>